<name>A0A671R3B3_9TELE</name>
<dbReference type="Gene3D" id="2.60.40.10">
    <property type="entry name" value="Immunoglobulins"/>
    <property type="match status" value="1"/>
</dbReference>
<evidence type="ECO:0000256" key="11">
    <source>
        <dbReference type="RuleBase" id="RU004489"/>
    </source>
</evidence>
<protein>
    <submittedName>
        <fullName evidence="14">Transcription factor COE2</fullName>
    </submittedName>
</protein>
<accession>A0A671R3B3</accession>
<sequence length="572" mass="62261">MFGSQDHPTRNISGLKVGTSEEEMDPGRSWVRNVGVIDANIAAQSGLALSRAHFEKQPPSNLRKSNFFHFVLALYDRNGQPVEVERTAFVDFVEQDKTGEKTNNGTHYKLQLLYSNGVRTEQDLYARLIDSVTKQPISYDGQNKNPEMCRVLLTHEVMCSRCCEKKSCGNRNETPSDPVIIDRFFLKFFLKCNQNCLKTAGNPRDMRRFQVVLSTTVSVDGPVLAISDNMFVHNNSKHGRRSRRTDSNETVETSMEYATPCIKAISPSEGWTTGGAMVIVIGENFFDGLQVVFGSMLVWSELITPHAIRVQTPPRHIPGVVEVTLSYKSKQFCKGAPGRFIYTGKYIPRHPHPCRITNLMIKCEMLLKRAADVVESLYGNTTSNQDMLLKRAADIAEALYSMPRPHSQLQAMPSSPVHGSVMGLSSYPTQLGVSIGEPGQTSSQGYTRNPSSLSPRGYPSASTPQQSGYGSNGGMNASYGAVPMSSLGVSGSPGFNSASPNSSPYAIMPSSPTVPGSSSSSSLLPFTSFPSSNKQKSAFAPVLRPQGSPSPVCQTSGGPSFRAMTGLVVPPM</sequence>
<dbReference type="FunFam" id="2.60.40.3180:FF:000002">
    <property type="entry name" value="transcription factor COE2 isoform X1"/>
    <property type="match status" value="1"/>
</dbReference>
<keyword evidence="8 11" id="KW-0238">DNA-binding</keyword>
<evidence type="ECO:0000256" key="8">
    <source>
        <dbReference type="ARBA" id="ARBA00023125"/>
    </source>
</evidence>
<evidence type="ECO:0000256" key="7">
    <source>
        <dbReference type="ARBA" id="ARBA00023015"/>
    </source>
</evidence>
<feature type="compositionally biased region" description="Polar residues" evidence="12">
    <location>
        <begin position="439"/>
        <end position="469"/>
    </location>
</feature>
<dbReference type="Gene3D" id="1.10.287.4280">
    <property type="match status" value="1"/>
</dbReference>
<keyword evidence="6 11" id="KW-0862">Zinc</keyword>
<dbReference type="GO" id="GO:0007399">
    <property type="term" value="P:nervous system development"/>
    <property type="evidence" value="ECO:0007669"/>
    <property type="project" value="UniProtKB-ARBA"/>
</dbReference>
<evidence type="ECO:0000256" key="9">
    <source>
        <dbReference type="ARBA" id="ARBA00023163"/>
    </source>
</evidence>
<dbReference type="InterPro" id="IPR013783">
    <property type="entry name" value="Ig-like_fold"/>
</dbReference>
<evidence type="ECO:0000256" key="10">
    <source>
        <dbReference type="ARBA" id="ARBA00023242"/>
    </source>
</evidence>
<dbReference type="CDD" id="cd11606">
    <property type="entry name" value="COE_DBD"/>
    <property type="match status" value="1"/>
</dbReference>
<dbReference type="Ensembl" id="ENSSANT00000082600.1">
    <property type="protein sequence ID" value="ENSSANP00000077703.1"/>
    <property type="gene ID" value="ENSSANG00000038728.1"/>
</dbReference>
<feature type="region of interest" description="Disordered" evidence="12">
    <location>
        <begin position="431"/>
        <end position="474"/>
    </location>
</feature>
<dbReference type="InterPro" id="IPR032200">
    <property type="entry name" value="COE_DBD"/>
</dbReference>
<feature type="region of interest" description="Disordered" evidence="12">
    <location>
        <begin position="1"/>
        <end position="26"/>
    </location>
</feature>
<dbReference type="Pfam" id="PF01833">
    <property type="entry name" value="TIG"/>
    <property type="match status" value="1"/>
</dbReference>
<dbReference type="AlphaFoldDB" id="A0A671R3B3"/>
<dbReference type="InterPro" id="IPR038173">
    <property type="entry name" value="COE_DBD_sf"/>
</dbReference>
<feature type="compositionally biased region" description="Polar residues" evidence="12">
    <location>
        <begin position="547"/>
        <end position="558"/>
    </location>
</feature>
<dbReference type="FunFam" id="2.60.40.10:FF:000021">
    <property type="entry name" value="transcription factor COE1 isoform X2"/>
    <property type="match status" value="1"/>
</dbReference>
<dbReference type="SMART" id="SM00429">
    <property type="entry name" value="IPT"/>
    <property type="match status" value="1"/>
</dbReference>
<evidence type="ECO:0000259" key="13">
    <source>
        <dbReference type="SMART" id="SM00429"/>
    </source>
</evidence>
<keyword evidence="15" id="KW-1185">Reference proteome</keyword>
<keyword evidence="5 11" id="KW-0863">Zinc-finger</keyword>
<reference evidence="14" key="1">
    <citation type="submission" date="2025-08" db="UniProtKB">
        <authorList>
            <consortium name="Ensembl"/>
        </authorList>
    </citation>
    <scope>IDENTIFICATION</scope>
</reference>
<keyword evidence="4 11" id="KW-0479">Metal-binding</keyword>
<evidence type="ECO:0000256" key="4">
    <source>
        <dbReference type="ARBA" id="ARBA00022723"/>
    </source>
</evidence>
<reference evidence="14" key="2">
    <citation type="submission" date="2025-09" db="UniProtKB">
        <authorList>
            <consortium name="Ensembl"/>
        </authorList>
    </citation>
    <scope>IDENTIFICATION</scope>
</reference>
<proteinExistence type="inferred from homology"/>
<evidence type="ECO:0000256" key="2">
    <source>
        <dbReference type="ARBA" id="ARBA00010340"/>
    </source>
</evidence>
<dbReference type="InterPro" id="IPR003523">
    <property type="entry name" value="Transcription_factor_COE"/>
</dbReference>
<dbReference type="InterPro" id="IPR018350">
    <property type="entry name" value="Transcription_factor_COE_CS"/>
</dbReference>
<dbReference type="GO" id="GO:0008270">
    <property type="term" value="F:zinc ion binding"/>
    <property type="evidence" value="ECO:0007669"/>
    <property type="project" value="UniProtKB-KW"/>
</dbReference>
<dbReference type="PANTHER" id="PTHR10747">
    <property type="entry name" value="TRANSCRIPTION FACTOR COE FAMILY MEMBER"/>
    <property type="match status" value="1"/>
</dbReference>
<dbReference type="PROSITE" id="PS01345">
    <property type="entry name" value="COE"/>
    <property type="match status" value="1"/>
</dbReference>
<dbReference type="InterPro" id="IPR002909">
    <property type="entry name" value="IPT_dom"/>
</dbReference>
<evidence type="ECO:0000256" key="6">
    <source>
        <dbReference type="ARBA" id="ARBA00022833"/>
    </source>
</evidence>
<dbReference type="SUPFAM" id="SSF81296">
    <property type="entry name" value="E set domains"/>
    <property type="match status" value="1"/>
</dbReference>
<keyword evidence="7 11" id="KW-0805">Transcription regulation</keyword>
<evidence type="ECO:0000313" key="15">
    <source>
        <dbReference type="Proteomes" id="UP000472260"/>
    </source>
</evidence>
<dbReference type="Proteomes" id="UP000472260">
    <property type="component" value="Unassembled WGS sequence"/>
</dbReference>
<dbReference type="GO" id="GO:0003700">
    <property type="term" value="F:DNA-binding transcription factor activity"/>
    <property type="evidence" value="ECO:0007669"/>
    <property type="project" value="InterPro"/>
</dbReference>
<dbReference type="CDD" id="cd01175">
    <property type="entry name" value="IPT_COE"/>
    <property type="match status" value="1"/>
</dbReference>
<dbReference type="Gene3D" id="2.60.40.3180">
    <property type="entry name" value="Transcription factor COE1, DNA-binding domain"/>
    <property type="match status" value="1"/>
</dbReference>
<dbReference type="Pfam" id="PF16422">
    <property type="entry name" value="COE1_DBD"/>
    <property type="match status" value="1"/>
</dbReference>
<keyword evidence="10 11" id="KW-0539">Nucleus</keyword>
<dbReference type="GO" id="GO:0005634">
    <property type="term" value="C:nucleus"/>
    <property type="evidence" value="ECO:0007669"/>
    <property type="project" value="UniProtKB-SubCell"/>
</dbReference>
<evidence type="ECO:0000256" key="1">
    <source>
        <dbReference type="ARBA" id="ARBA00004123"/>
    </source>
</evidence>
<evidence type="ECO:0000313" key="14">
    <source>
        <dbReference type="Ensembl" id="ENSSANP00000077703.1"/>
    </source>
</evidence>
<dbReference type="InterPro" id="IPR038006">
    <property type="entry name" value="COE_IPT"/>
</dbReference>
<feature type="domain" description="IPT/TIG" evidence="13">
    <location>
        <begin position="259"/>
        <end position="343"/>
    </location>
</feature>
<keyword evidence="3 11" id="KW-0217">Developmental protein</keyword>
<feature type="region of interest" description="Disordered" evidence="12">
    <location>
        <begin position="534"/>
        <end position="560"/>
    </location>
</feature>
<evidence type="ECO:0000256" key="12">
    <source>
        <dbReference type="SAM" id="MobiDB-lite"/>
    </source>
</evidence>
<gene>
    <name evidence="14" type="primary">LOC107683778</name>
</gene>
<dbReference type="InterPro" id="IPR014756">
    <property type="entry name" value="Ig_E-set"/>
</dbReference>
<evidence type="ECO:0000256" key="5">
    <source>
        <dbReference type="ARBA" id="ARBA00022771"/>
    </source>
</evidence>
<evidence type="ECO:0000256" key="3">
    <source>
        <dbReference type="ARBA" id="ARBA00022473"/>
    </source>
</evidence>
<keyword evidence="9 11" id="KW-0804">Transcription</keyword>
<organism evidence="14 15">
    <name type="scientific">Sinocyclocheilus anshuiensis</name>
    <dbReference type="NCBI Taxonomy" id="1608454"/>
    <lineage>
        <taxon>Eukaryota</taxon>
        <taxon>Metazoa</taxon>
        <taxon>Chordata</taxon>
        <taxon>Craniata</taxon>
        <taxon>Vertebrata</taxon>
        <taxon>Euteleostomi</taxon>
        <taxon>Actinopterygii</taxon>
        <taxon>Neopterygii</taxon>
        <taxon>Teleostei</taxon>
        <taxon>Ostariophysi</taxon>
        <taxon>Cypriniformes</taxon>
        <taxon>Cyprinidae</taxon>
        <taxon>Cyprininae</taxon>
        <taxon>Sinocyclocheilus</taxon>
    </lineage>
</organism>
<comment type="subcellular location">
    <subcellularLocation>
        <location evidence="1 11">Nucleus</location>
    </subcellularLocation>
</comment>
<dbReference type="GO" id="GO:0003677">
    <property type="term" value="F:DNA binding"/>
    <property type="evidence" value="ECO:0007669"/>
    <property type="project" value="UniProtKB-KW"/>
</dbReference>
<comment type="similarity">
    <text evidence="2 11">Belongs to the COE family.</text>
</comment>